<feature type="transmembrane region" description="Helical" evidence="5">
    <location>
        <begin position="153"/>
        <end position="172"/>
    </location>
</feature>
<keyword evidence="3 5" id="KW-1133">Transmembrane helix</keyword>
<dbReference type="EMBL" id="SPNV01000024">
    <property type="protein sequence ID" value="KAF5865096.1"/>
    <property type="molecule type" value="Genomic_DNA"/>
</dbReference>
<feature type="transmembrane region" description="Helical" evidence="5">
    <location>
        <begin position="25"/>
        <end position="44"/>
    </location>
</feature>
<dbReference type="InterPro" id="IPR036259">
    <property type="entry name" value="MFS_trans_sf"/>
</dbReference>
<feature type="domain" description="Major facilitator superfamily (MFS) profile" evidence="6">
    <location>
        <begin position="27"/>
        <end position="452"/>
    </location>
</feature>
<evidence type="ECO:0000256" key="4">
    <source>
        <dbReference type="ARBA" id="ARBA00023136"/>
    </source>
</evidence>
<feature type="transmembrane region" description="Helical" evidence="5">
    <location>
        <begin position="426"/>
        <end position="447"/>
    </location>
</feature>
<dbReference type="Proteomes" id="UP000541154">
    <property type="component" value="Unassembled WGS sequence"/>
</dbReference>
<dbReference type="GO" id="GO:0005886">
    <property type="term" value="C:plasma membrane"/>
    <property type="evidence" value="ECO:0007669"/>
    <property type="project" value="TreeGrafter"/>
</dbReference>
<gene>
    <name evidence="7" type="ORF">ETB97_005337</name>
</gene>
<evidence type="ECO:0000256" key="5">
    <source>
        <dbReference type="SAM" id="Phobius"/>
    </source>
</evidence>
<feature type="transmembrane region" description="Helical" evidence="5">
    <location>
        <begin position="289"/>
        <end position="310"/>
    </location>
</feature>
<dbReference type="InterPro" id="IPR020846">
    <property type="entry name" value="MFS_dom"/>
</dbReference>
<dbReference type="Gene3D" id="1.20.1250.20">
    <property type="entry name" value="MFS general substrate transporter like domains"/>
    <property type="match status" value="1"/>
</dbReference>
<evidence type="ECO:0000256" key="2">
    <source>
        <dbReference type="ARBA" id="ARBA00022692"/>
    </source>
</evidence>
<dbReference type="PANTHER" id="PTHR23502">
    <property type="entry name" value="MAJOR FACILITATOR SUPERFAMILY"/>
    <property type="match status" value="1"/>
</dbReference>
<dbReference type="Pfam" id="PF07690">
    <property type="entry name" value="MFS_1"/>
    <property type="match status" value="1"/>
</dbReference>
<keyword evidence="2 5" id="KW-0812">Transmembrane</keyword>
<protein>
    <recommendedName>
        <fullName evidence="6">Major facilitator superfamily (MFS) profile domain-containing protein</fullName>
    </recommendedName>
</protein>
<keyword evidence="4 5" id="KW-0472">Membrane</keyword>
<feature type="transmembrane region" description="Helical" evidence="5">
    <location>
        <begin position="255"/>
        <end position="277"/>
    </location>
</feature>
<evidence type="ECO:0000313" key="8">
    <source>
        <dbReference type="Proteomes" id="UP000541154"/>
    </source>
</evidence>
<dbReference type="PROSITE" id="PS50850">
    <property type="entry name" value="MFS"/>
    <property type="match status" value="1"/>
</dbReference>
<evidence type="ECO:0000259" key="6">
    <source>
        <dbReference type="PROSITE" id="PS50850"/>
    </source>
</evidence>
<reference evidence="7 8" key="1">
    <citation type="submission" date="2019-04" db="EMBL/GenBank/DDBJ databases">
        <title>Aspergillus burnettii sp. nov., novel species from soil in southeast Queensland.</title>
        <authorList>
            <person name="Gilchrist C.L.M."/>
            <person name="Pitt J.I."/>
            <person name="Lange L."/>
            <person name="Lacey H.J."/>
            <person name="Vuong D."/>
            <person name="Midgley D.J."/>
            <person name="Greenfield P."/>
            <person name="Bradbury M."/>
            <person name="Lacey E."/>
            <person name="Busk P.K."/>
            <person name="Pilgaard B."/>
            <person name="Chooi Y.H."/>
            <person name="Piggott A.M."/>
        </authorList>
    </citation>
    <scope>NUCLEOTIDE SEQUENCE [LARGE SCALE GENOMIC DNA]</scope>
    <source>
        <strain evidence="7 8">FRR 5400</strain>
    </source>
</reference>
<dbReference type="PANTHER" id="PTHR23502:SF52">
    <property type="entry name" value="MULTIDRUG TRANSPORTER, PUTATIVE (AFU_ORTHOLOGUE AFUA_2G17730)-RELATED"/>
    <property type="match status" value="1"/>
</dbReference>
<feature type="transmembrane region" description="Helical" evidence="5">
    <location>
        <begin position="95"/>
        <end position="114"/>
    </location>
</feature>
<sequence>MTVESPIQWADHPHNPFNWPSSKKWMSMVTSCWVTFIVGLNATSVTTAAESISSEFRLENGIFEYNFFAVTAWNAAAAFVPLVTLPLMETYGMKFGFWTAYGLFTIFLIPQALAQDFATLVVCRVFAGAFGGTLQNCADGIASNLFLDYRERVFPLTLYTFTLLFGVTMGPVLGAVAEPLGWRWVFWIELIIYGAFTPVVLFCMNETRGPLLRVKIIPDETSTGVPDKTEALATFKETIARSAILLTTEPTITSFTLWSAFAFGLVFISTQSIPIVFSDTYGWPSYTDGIVQAAIGIGQVVGLVACTLQNRVYIRSASYNPESPAIPIPEYILHLSIPSTAIALAGGLFMYGWGIYQPHWIVPAVALGLIGYASMVIVTAVSVYITDSYAGYAASAIGAVAFGENIFAAFLPLAAKPMYVRLGYQWASSLLAFVALALTLAPVVLLLKGRTIRAKSVAIKKMSHSHC</sequence>
<dbReference type="SUPFAM" id="SSF103473">
    <property type="entry name" value="MFS general substrate transporter"/>
    <property type="match status" value="1"/>
</dbReference>
<evidence type="ECO:0000313" key="7">
    <source>
        <dbReference type="EMBL" id="KAF5865096.1"/>
    </source>
</evidence>
<comment type="subcellular location">
    <subcellularLocation>
        <location evidence="1">Membrane</location>
        <topology evidence="1">Multi-pass membrane protein</topology>
    </subcellularLocation>
</comment>
<evidence type="ECO:0000256" key="1">
    <source>
        <dbReference type="ARBA" id="ARBA00004141"/>
    </source>
</evidence>
<comment type="caution">
    <text evidence="7">The sequence shown here is derived from an EMBL/GenBank/DDBJ whole genome shotgun (WGS) entry which is preliminary data.</text>
</comment>
<dbReference type="GO" id="GO:0022857">
    <property type="term" value="F:transmembrane transporter activity"/>
    <property type="evidence" value="ECO:0007669"/>
    <property type="project" value="InterPro"/>
</dbReference>
<dbReference type="InterPro" id="IPR011701">
    <property type="entry name" value="MFS"/>
</dbReference>
<keyword evidence="8" id="KW-1185">Reference proteome</keyword>
<proteinExistence type="predicted"/>
<feature type="transmembrane region" description="Helical" evidence="5">
    <location>
        <begin position="360"/>
        <end position="385"/>
    </location>
</feature>
<feature type="transmembrane region" description="Helical" evidence="5">
    <location>
        <begin position="184"/>
        <end position="204"/>
    </location>
</feature>
<organism evidence="7 8">
    <name type="scientific">Petromyces alliaceus</name>
    <name type="common">Aspergillus alliaceus</name>
    <dbReference type="NCBI Taxonomy" id="209559"/>
    <lineage>
        <taxon>Eukaryota</taxon>
        <taxon>Fungi</taxon>
        <taxon>Dikarya</taxon>
        <taxon>Ascomycota</taxon>
        <taxon>Pezizomycotina</taxon>
        <taxon>Eurotiomycetes</taxon>
        <taxon>Eurotiomycetidae</taxon>
        <taxon>Eurotiales</taxon>
        <taxon>Aspergillaceae</taxon>
        <taxon>Aspergillus</taxon>
        <taxon>Aspergillus subgen. Circumdati</taxon>
    </lineage>
</organism>
<feature type="transmembrane region" description="Helical" evidence="5">
    <location>
        <begin position="392"/>
        <end position="414"/>
    </location>
</feature>
<feature type="transmembrane region" description="Helical" evidence="5">
    <location>
        <begin position="331"/>
        <end position="354"/>
    </location>
</feature>
<name>A0A8H6EA65_PETAA</name>
<evidence type="ECO:0000256" key="3">
    <source>
        <dbReference type="ARBA" id="ARBA00022989"/>
    </source>
</evidence>
<accession>A0A8H6EA65</accession>
<feature type="transmembrane region" description="Helical" evidence="5">
    <location>
        <begin position="65"/>
        <end position="83"/>
    </location>
</feature>
<dbReference type="AlphaFoldDB" id="A0A8H6EA65"/>